<feature type="coiled-coil region" evidence="1">
    <location>
        <begin position="233"/>
        <end position="333"/>
    </location>
</feature>
<evidence type="ECO:0000313" key="3">
    <source>
        <dbReference type="Proteomes" id="UP000749320"/>
    </source>
</evidence>
<dbReference type="Proteomes" id="UP000749320">
    <property type="component" value="Unassembled WGS sequence"/>
</dbReference>
<proteinExistence type="predicted"/>
<protein>
    <submittedName>
        <fullName evidence="2">Uncharacterized protein</fullName>
    </submittedName>
</protein>
<comment type="caution">
    <text evidence="2">The sequence shown here is derived from an EMBL/GenBank/DDBJ whole genome shotgun (WGS) entry which is preliminary data.</text>
</comment>
<dbReference type="InterPro" id="IPR027417">
    <property type="entry name" value="P-loop_NTPase"/>
</dbReference>
<name>A0A921GBS6_9FIRM</name>
<evidence type="ECO:0000256" key="1">
    <source>
        <dbReference type="SAM" id="Coils"/>
    </source>
</evidence>
<dbReference type="Gene3D" id="3.40.50.300">
    <property type="entry name" value="P-loop containing nucleotide triphosphate hydrolases"/>
    <property type="match status" value="1"/>
</dbReference>
<sequence length="498" mass="57537">PLIQSKTYKKQDLGVALLGLIGIQGSPTIIKNSRYETVNLTWRSFMHSFVIDEEEVIQQQPILISKESTAKTVSLSALLYLISAPDASKINPIEDKKIQEARKRAVEKYIAEEIDKLYERKKILDEKLKTKINSPEEEIKKLTDELSKIEKEITTEISNSKNTLSKIIDIKNRIAECNLLLNRYAELRSQYKADIKRLSFIVEGEINLSNISPLEKCPFCNGEMTEQHYATYIETANAELRRITQLLNDLKETEETVIAEKQSHIESLQKLNEERQAVENIIKQKLKPRAEKIKNSLADYQNLIRLQNELEIIEKMRQSKTQALNEMLAAKDDKPIEYKPREHFPQDFENSMSKILNDILIACKYEDYISTKFSLKNFDIIVNGKEKENYGKGYRAFLNVVVAIAIREYICQNGIYPPRLFVVDSPLLSLKQNIDEETPESMKIGLMEYLINTQNMGQTILIENEIPKLDYKNTNVKLHYFTKGKTNGRYGLLLDMVN</sequence>
<reference evidence="2" key="2">
    <citation type="submission" date="2021-09" db="EMBL/GenBank/DDBJ databases">
        <authorList>
            <person name="Gilroy R."/>
        </authorList>
    </citation>
    <scope>NUCLEOTIDE SEQUENCE</scope>
    <source>
        <strain evidence="2">CHK193-16274</strain>
    </source>
</reference>
<organism evidence="2 3">
    <name type="scientific">Thomasclavelia spiroformis</name>
    <dbReference type="NCBI Taxonomy" id="29348"/>
    <lineage>
        <taxon>Bacteria</taxon>
        <taxon>Bacillati</taxon>
        <taxon>Bacillota</taxon>
        <taxon>Erysipelotrichia</taxon>
        <taxon>Erysipelotrichales</taxon>
        <taxon>Coprobacillaceae</taxon>
        <taxon>Thomasclavelia</taxon>
    </lineage>
</organism>
<keyword evidence="1" id="KW-0175">Coiled coil</keyword>
<gene>
    <name evidence="2" type="ORF">K8V91_07615</name>
</gene>
<dbReference type="AlphaFoldDB" id="A0A921GBS6"/>
<dbReference type="EMBL" id="DYWV01000254">
    <property type="protein sequence ID" value="HJF40776.1"/>
    <property type="molecule type" value="Genomic_DNA"/>
</dbReference>
<accession>A0A921GBS6</accession>
<feature type="non-terminal residue" evidence="2">
    <location>
        <position position="1"/>
    </location>
</feature>
<evidence type="ECO:0000313" key="2">
    <source>
        <dbReference type="EMBL" id="HJF40776.1"/>
    </source>
</evidence>
<feature type="coiled-coil region" evidence="1">
    <location>
        <begin position="132"/>
        <end position="159"/>
    </location>
</feature>
<reference evidence="2" key="1">
    <citation type="journal article" date="2021" name="PeerJ">
        <title>Extensive microbial diversity within the chicken gut microbiome revealed by metagenomics and culture.</title>
        <authorList>
            <person name="Gilroy R."/>
            <person name="Ravi A."/>
            <person name="Getino M."/>
            <person name="Pursley I."/>
            <person name="Horton D.L."/>
            <person name="Alikhan N.F."/>
            <person name="Baker D."/>
            <person name="Gharbi K."/>
            <person name="Hall N."/>
            <person name="Watson M."/>
            <person name="Adriaenssens E.M."/>
            <person name="Foster-Nyarko E."/>
            <person name="Jarju S."/>
            <person name="Secka A."/>
            <person name="Antonio M."/>
            <person name="Oren A."/>
            <person name="Chaudhuri R.R."/>
            <person name="La Ragione R."/>
            <person name="Hildebrand F."/>
            <person name="Pallen M.J."/>
        </authorList>
    </citation>
    <scope>NUCLEOTIDE SEQUENCE</scope>
    <source>
        <strain evidence="2">CHK193-16274</strain>
    </source>
</reference>
<dbReference type="SUPFAM" id="SSF75712">
    <property type="entry name" value="Rad50 coiled-coil Zn hook"/>
    <property type="match status" value="1"/>
</dbReference>